<evidence type="ECO:0000256" key="6">
    <source>
        <dbReference type="PIRSR" id="PIRSR602678-1"/>
    </source>
</evidence>
<feature type="binding site" evidence="6">
    <location>
        <position position="66"/>
    </location>
    <ligand>
        <name>a divalent metal cation</name>
        <dbReference type="ChEBI" id="CHEBI:60240"/>
        <label>1</label>
    </ligand>
</feature>
<dbReference type="Pfam" id="PF01784">
    <property type="entry name" value="DUF34_NIF3"/>
    <property type="match status" value="1"/>
</dbReference>
<comment type="caution">
    <text evidence="7">The sequence shown here is derived from an EMBL/GenBank/DDBJ whole genome shotgun (WGS) entry which is preliminary data.</text>
</comment>
<organism evidence="7 8">
    <name type="scientific">Hymenobacter elongatus</name>
    <dbReference type="NCBI Taxonomy" id="877208"/>
    <lineage>
        <taxon>Bacteria</taxon>
        <taxon>Pseudomonadati</taxon>
        <taxon>Bacteroidota</taxon>
        <taxon>Cytophagia</taxon>
        <taxon>Cytophagales</taxon>
        <taxon>Hymenobacteraceae</taxon>
        <taxon>Hymenobacter</taxon>
    </lineage>
</organism>
<dbReference type="PIRSF" id="PIRSF037489">
    <property type="entry name" value="UCP037489_NIF3_YqfO"/>
    <property type="match status" value="1"/>
</dbReference>
<evidence type="ECO:0000313" key="7">
    <source>
        <dbReference type="EMBL" id="TGE14511.1"/>
    </source>
</evidence>
<name>A0A4Z0PJI3_9BACT</name>
<keyword evidence="4 5" id="KW-0479">Metal-binding</keyword>
<dbReference type="NCBIfam" id="TIGR00486">
    <property type="entry name" value="YbgI_SA1388"/>
    <property type="match status" value="1"/>
</dbReference>
<dbReference type="SUPFAM" id="SSF102705">
    <property type="entry name" value="NIF3 (NGG1p interacting factor 3)-like"/>
    <property type="match status" value="1"/>
</dbReference>
<evidence type="ECO:0000256" key="1">
    <source>
        <dbReference type="ARBA" id="ARBA00006964"/>
    </source>
</evidence>
<evidence type="ECO:0000256" key="2">
    <source>
        <dbReference type="ARBA" id="ARBA00011643"/>
    </source>
</evidence>
<dbReference type="GO" id="GO:0046872">
    <property type="term" value="F:metal ion binding"/>
    <property type="evidence" value="ECO:0007669"/>
    <property type="project" value="UniProtKB-UniRule"/>
</dbReference>
<proteinExistence type="inferred from homology"/>
<dbReference type="InterPro" id="IPR036069">
    <property type="entry name" value="DUF34/NIF3_sf"/>
</dbReference>
<feature type="binding site" evidence="6">
    <location>
        <position position="331"/>
    </location>
    <ligand>
        <name>a divalent metal cation</name>
        <dbReference type="ChEBI" id="CHEBI:60240"/>
        <label>1</label>
    </ligand>
</feature>
<evidence type="ECO:0000256" key="4">
    <source>
        <dbReference type="ARBA" id="ARBA00022723"/>
    </source>
</evidence>
<sequence length="366" mass="39544">MPTVADLARVLEKVAPLAYQESYDNAGLQCGDPQADVTGVLIALDCTPAVIDEALARGCNVVVAHHPVVFRPLKRLTGATEVEQTLIKAIKHDVAIYAAHTNLDNVLPGVNRKLAEKLGLTNLRILAPQSGTLGKLITYVPTTHVEAVLQALYQAGAGQVGDYSECSFRVEGTGTFTPGAGTAPFIGRRGQPESVREERVEVLLPLHLHQAALRALRAAHPYEEVAYELVKLENTHQDVGAGMLGELPEALSPAEFRQHLRTVLQVPVVKHTAFARPIKTVALCGGAGSFLIGNARRAGADAYVTGDLKYHEYFGAEGQLLLCDVGHFESEQFTGEIFRDLLAANFKSTFAVLIAETFTNPVRYDF</sequence>
<dbReference type="InterPro" id="IPR002678">
    <property type="entry name" value="DUF34/NIF3"/>
</dbReference>
<feature type="binding site" evidence="6">
    <location>
        <position position="327"/>
    </location>
    <ligand>
        <name>a divalent metal cation</name>
        <dbReference type="ChEBI" id="CHEBI:60240"/>
        <label>1</label>
    </ligand>
</feature>
<feature type="binding site" evidence="6">
    <location>
        <position position="65"/>
    </location>
    <ligand>
        <name>a divalent metal cation</name>
        <dbReference type="ChEBI" id="CHEBI:60240"/>
        <label>1</label>
    </ligand>
</feature>
<evidence type="ECO:0000256" key="3">
    <source>
        <dbReference type="ARBA" id="ARBA00022112"/>
    </source>
</evidence>
<keyword evidence="8" id="KW-1185">Reference proteome</keyword>
<dbReference type="RefSeq" id="WP_135498769.1">
    <property type="nucleotide sequence ID" value="NZ_SRLD01000034.1"/>
</dbReference>
<dbReference type="PANTHER" id="PTHR13799:SF14">
    <property type="entry name" value="GTP CYCLOHYDROLASE 1 TYPE 2 HOMOLOG"/>
    <property type="match status" value="1"/>
</dbReference>
<dbReference type="Gene3D" id="3.30.70.120">
    <property type="match status" value="1"/>
</dbReference>
<dbReference type="FunFam" id="3.40.1390.30:FF:000001">
    <property type="entry name" value="GTP cyclohydrolase 1 type 2"/>
    <property type="match status" value="1"/>
</dbReference>
<dbReference type="Gene3D" id="3.40.1390.30">
    <property type="entry name" value="NIF3 (NGG1p interacting factor 3)-like"/>
    <property type="match status" value="1"/>
</dbReference>
<dbReference type="GO" id="GO:0005737">
    <property type="term" value="C:cytoplasm"/>
    <property type="evidence" value="ECO:0007669"/>
    <property type="project" value="TreeGrafter"/>
</dbReference>
<dbReference type="EMBL" id="SRLD01000034">
    <property type="protein sequence ID" value="TGE14511.1"/>
    <property type="molecule type" value="Genomic_DNA"/>
</dbReference>
<evidence type="ECO:0000313" key="8">
    <source>
        <dbReference type="Proteomes" id="UP000297739"/>
    </source>
</evidence>
<dbReference type="AlphaFoldDB" id="A0A4Z0PJI3"/>
<dbReference type="InterPro" id="IPR017221">
    <property type="entry name" value="DUF34/NIF3_bac"/>
</dbReference>
<comment type="subunit">
    <text evidence="2">Homohexamer.</text>
</comment>
<dbReference type="Proteomes" id="UP000297739">
    <property type="component" value="Unassembled WGS sequence"/>
</dbReference>
<evidence type="ECO:0000256" key="5">
    <source>
        <dbReference type="PIRNR" id="PIRNR037489"/>
    </source>
</evidence>
<dbReference type="OrthoDB" id="9792792at2"/>
<reference evidence="7 8" key="1">
    <citation type="submission" date="2019-04" db="EMBL/GenBank/DDBJ databases">
        <authorList>
            <person name="Feng G."/>
            <person name="Zhang J."/>
            <person name="Zhu H."/>
        </authorList>
    </citation>
    <scope>NUCLEOTIDE SEQUENCE [LARGE SCALE GENOMIC DNA]</scope>
    <source>
        <strain evidence="7 8">JCM 17223</strain>
    </source>
</reference>
<accession>A0A4Z0PJI3</accession>
<comment type="similarity">
    <text evidence="1 5">Belongs to the GTP cyclohydrolase I type 2/NIF3 family.</text>
</comment>
<feature type="binding site" evidence="6">
    <location>
        <position position="104"/>
    </location>
    <ligand>
        <name>a divalent metal cation</name>
        <dbReference type="ChEBI" id="CHEBI:60240"/>
        <label>1</label>
    </ligand>
</feature>
<dbReference type="InterPro" id="IPR015867">
    <property type="entry name" value="N-reg_PII/ATP_PRibTrfase_C"/>
</dbReference>
<gene>
    <name evidence="7" type="ORF">E5J99_15725</name>
</gene>
<dbReference type="PANTHER" id="PTHR13799">
    <property type="entry name" value="NGG1 INTERACTING FACTOR 3"/>
    <property type="match status" value="1"/>
</dbReference>
<protein>
    <recommendedName>
        <fullName evidence="3 5">GTP cyclohydrolase 1 type 2 homolog</fullName>
    </recommendedName>
</protein>